<feature type="compositionally biased region" description="Polar residues" evidence="1">
    <location>
        <begin position="545"/>
        <end position="566"/>
    </location>
</feature>
<evidence type="ECO:0000259" key="2">
    <source>
        <dbReference type="PROSITE" id="PS50172"/>
    </source>
</evidence>
<dbReference type="CDD" id="cd00027">
    <property type="entry name" value="BRCT"/>
    <property type="match status" value="1"/>
</dbReference>
<dbReference type="EMBL" id="BQFW01000008">
    <property type="protein sequence ID" value="GJJ74029.1"/>
    <property type="molecule type" value="Genomic_DNA"/>
</dbReference>
<evidence type="ECO:0000256" key="1">
    <source>
        <dbReference type="SAM" id="MobiDB-lite"/>
    </source>
</evidence>
<feature type="domain" description="BRCT" evidence="2">
    <location>
        <begin position="804"/>
        <end position="867"/>
    </location>
</feature>
<organism evidence="3 4">
    <name type="scientific">Entomortierella parvispora</name>
    <dbReference type="NCBI Taxonomy" id="205924"/>
    <lineage>
        <taxon>Eukaryota</taxon>
        <taxon>Fungi</taxon>
        <taxon>Fungi incertae sedis</taxon>
        <taxon>Mucoromycota</taxon>
        <taxon>Mortierellomycotina</taxon>
        <taxon>Mortierellomycetes</taxon>
        <taxon>Mortierellales</taxon>
        <taxon>Mortierellaceae</taxon>
        <taxon>Entomortierella</taxon>
    </lineage>
</organism>
<feature type="region of interest" description="Disordered" evidence="1">
    <location>
        <begin position="503"/>
        <end position="783"/>
    </location>
</feature>
<dbReference type="PANTHER" id="PTHR47667:SF1">
    <property type="entry name" value="REGULATOR OF TY1 TRANSPOSITION PROTEIN 107"/>
    <property type="match status" value="1"/>
</dbReference>
<dbReference type="CDD" id="cd17743">
    <property type="entry name" value="BRCT_BRC1_like_rpt5"/>
    <property type="match status" value="1"/>
</dbReference>
<dbReference type="GO" id="GO:1990683">
    <property type="term" value="P:DNA double-strand break attachment to nuclear envelope"/>
    <property type="evidence" value="ECO:0007669"/>
    <property type="project" value="TreeGrafter"/>
</dbReference>
<dbReference type="Proteomes" id="UP000827284">
    <property type="component" value="Unassembled WGS sequence"/>
</dbReference>
<dbReference type="InterPro" id="IPR036420">
    <property type="entry name" value="BRCT_dom_sf"/>
</dbReference>
<reference evidence="3" key="2">
    <citation type="journal article" date="2022" name="Microbiol. Resour. Announc.">
        <title>Whole-Genome Sequence of Entomortierella parvispora E1425, a Mucoromycotan Fungus Associated with Burkholderiaceae-Related Endosymbiotic Bacteria.</title>
        <authorList>
            <person name="Herlambang A."/>
            <person name="Guo Y."/>
            <person name="Takashima Y."/>
            <person name="Narisawa K."/>
            <person name="Ohta H."/>
            <person name="Nishizawa T."/>
        </authorList>
    </citation>
    <scope>NUCLEOTIDE SEQUENCE</scope>
    <source>
        <strain evidence="3">E1425</strain>
    </source>
</reference>
<dbReference type="InterPro" id="IPR053036">
    <property type="entry name" value="CellCycle_DNARepair_Reg"/>
</dbReference>
<dbReference type="GO" id="GO:0006302">
    <property type="term" value="P:double-strand break repair"/>
    <property type="evidence" value="ECO:0007669"/>
    <property type="project" value="TreeGrafter"/>
</dbReference>
<proteinExistence type="predicted"/>
<dbReference type="GO" id="GO:0035361">
    <property type="term" value="C:Cul8-RING ubiquitin ligase complex"/>
    <property type="evidence" value="ECO:0007669"/>
    <property type="project" value="TreeGrafter"/>
</dbReference>
<dbReference type="Pfam" id="PF16770">
    <property type="entry name" value="RTT107_BRCT_5"/>
    <property type="match status" value="1"/>
</dbReference>
<dbReference type="GO" id="GO:0005634">
    <property type="term" value="C:nucleus"/>
    <property type="evidence" value="ECO:0007669"/>
    <property type="project" value="TreeGrafter"/>
</dbReference>
<feature type="compositionally biased region" description="Polar residues" evidence="1">
    <location>
        <begin position="521"/>
        <end position="532"/>
    </location>
</feature>
<dbReference type="Pfam" id="PF12738">
    <property type="entry name" value="PTCB-BRCT"/>
    <property type="match status" value="2"/>
</dbReference>
<feature type="compositionally biased region" description="Acidic residues" evidence="1">
    <location>
        <begin position="681"/>
        <end position="694"/>
    </location>
</feature>
<dbReference type="PANTHER" id="PTHR47667">
    <property type="entry name" value="REGULATOR OF TY1 TRANSPOSITION PROTEIN 107"/>
    <property type="match status" value="1"/>
</dbReference>
<accession>A0A9P3HC67</accession>
<reference evidence="3" key="1">
    <citation type="submission" date="2021-11" db="EMBL/GenBank/DDBJ databases">
        <authorList>
            <person name="Herlambang A."/>
            <person name="Guo Y."/>
            <person name="Takashima Y."/>
            <person name="Nishizawa T."/>
        </authorList>
    </citation>
    <scope>NUCLEOTIDE SEQUENCE</scope>
    <source>
        <strain evidence="3">E1425</strain>
    </source>
</reference>
<evidence type="ECO:0000313" key="3">
    <source>
        <dbReference type="EMBL" id="GJJ74029.1"/>
    </source>
</evidence>
<sequence length="1036" mass="112974">MITAGASQDRVPTSQDFLSQTQDASVDTLFQKVIFYLNPFLGAEKVAKLESSLCRHGAVMTTSSVDTRGASITTHIITDDLDFPDYKHAKARGIDIVKPEWVYRSIALNSLQDPSRFSADPYYIFSGVVLTTTGLPAYDRKLVREAVEKFGGSYVNGVTEDLTHLIALAATGDKYDYVMDNPELKIKVVLPTWFQLCCNMGCLFPENVYEFPDPPMQNPSFDPSQLEVASLGAPQLYSNSVKSVAAFLNSPSQGHGMFLDGLRIVLGEDLTMLPDLRTKFVEKIEYAGGIVLNNAGDFSKEDVDVVICRFRSGPLYTKASKDGKIVATADWLLHVLQTGAISSPKASLLHYPIPNEPIAGMSSLIITVSNYTGSIREYLKRLVQATGATYKPNLTSQASPDPTTHIICGNASGDKYEKGQEWNVKIVNHLWIEDCFQRWSMQSETQHRYTMFPPFNQLSLVFGSKISPESAEDWYLSAEDDEDITLVKHEEVEGVVKDIIKQDDPSLKRSQSPIPKVEASSKLTDVQPTSKSGPPIDRSSPPPTLTVSKHTVLQTRAKTSPVPNTRTPLSPPTLPSGTIASPSSTPIGPLAASTSDTFASPPPTAMSSPMKSKPKRAKETSPESIPTPGESPAPRSRMRGAAMAAATALKNLVPDMNNFQEELQNEKKASKKKKKTAIVDDAVEEDASDMEVDAESSKTTAASSSPPKRKRVSVAGEGRSSPIESDDDDNSTANSSRDEITLISKGPAKKVRRTTKAEKEKEVAAPVEAMETASSTQSGKKDAKQAIRYITTGLPKEPAAKQLKVLKSLGISPTTSIDRSTHLVAKGISRTEKFLVAVAQGKVIVHEDWLQACIDANSVLDENEYRIQDVENEEKFGMDLSQSLKIAREKRVFEDHVFYISPSVVPKPAALKTLVEAGGGRTSALLHTGLNFLKETIQKQKEREAQSESESRGSKGRGQSKAKGAKKSDGADHDEDNGEGEDEDEDKETIAVISCEDDREMWGPILEAKAHVYSHELIIQSILRQSVDLGATHALA</sequence>
<dbReference type="SMART" id="SM00292">
    <property type="entry name" value="BRCT"/>
    <property type="match status" value="6"/>
</dbReference>
<dbReference type="CDD" id="cd18436">
    <property type="entry name" value="BRCT_BRC1_like_rpt2"/>
    <property type="match status" value="1"/>
</dbReference>
<feature type="compositionally biased region" description="Basic residues" evidence="1">
    <location>
        <begin position="954"/>
        <end position="965"/>
    </location>
</feature>
<dbReference type="OrthoDB" id="342264at2759"/>
<feature type="domain" description="BRCT" evidence="2">
    <location>
        <begin position="353"/>
        <end position="449"/>
    </location>
</feature>
<dbReference type="InterPro" id="IPR001357">
    <property type="entry name" value="BRCT_dom"/>
</dbReference>
<dbReference type="PROSITE" id="PS50172">
    <property type="entry name" value="BRCT"/>
    <property type="match status" value="4"/>
</dbReference>
<dbReference type="Gene3D" id="3.40.50.10190">
    <property type="entry name" value="BRCT domain"/>
    <property type="match status" value="5"/>
</dbReference>
<feature type="compositionally biased region" description="Low complexity" evidence="1">
    <location>
        <begin position="632"/>
        <end position="648"/>
    </location>
</feature>
<feature type="domain" description="BRCT" evidence="2">
    <location>
        <begin position="25"/>
        <end position="119"/>
    </location>
</feature>
<dbReference type="AlphaFoldDB" id="A0A9P3HC67"/>
<dbReference type="CDD" id="cd18432">
    <property type="entry name" value="BRCT_PAXIP1_rpt6_like"/>
    <property type="match status" value="1"/>
</dbReference>
<feature type="compositionally biased region" description="Acidic residues" evidence="1">
    <location>
        <begin position="972"/>
        <end position="987"/>
    </location>
</feature>
<evidence type="ECO:0000313" key="4">
    <source>
        <dbReference type="Proteomes" id="UP000827284"/>
    </source>
</evidence>
<dbReference type="Pfam" id="PF00533">
    <property type="entry name" value="BRCT"/>
    <property type="match status" value="1"/>
</dbReference>
<gene>
    <name evidence="3" type="ORF">EMPS_06387</name>
</gene>
<comment type="caution">
    <text evidence="3">The sequence shown here is derived from an EMBL/GenBank/DDBJ whole genome shotgun (WGS) entry which is preliminary data.</text>
</comment>
<feature type="region of interest" description="Disordered" evidence="1">
    <location>
        <begin position="938"/>
        <end position="988"/>
    </location>
</feature>
<keyword evidence="4" id="KW-1185">Reference proteome</keyword>
<feature type="compositionally biased region" description="Low complexity" evidence="1">
    <location>
        <begin position="697"/>
        <end position="706"/>
    </location>
</feature>
<feature type="compositionally biased region" description="Basic and acidic residues" evidence="1">
    <location>
        <begin position="938"/>
        <end position="953"/>
    </location>
</feature>
<name>A0A9P3HC67_9FUNG</name>
<protein>
    <recommendedName>
        <fullName evidence="2">BRCT domain-containing protein</fullName>
    </recommendedName>
</protein>
<feature type="compositionally biased region" description="Polar residues" evidence="1">
    <location>
        <begin position="578"/>
        <end position="598"/>
    </location>
</feature>
<dbReference type="SUPFAM" id="SSF52113">
    <property type="entry name" value="BRCT domain"/>
    <property type="match status" value="5"/>
</dbReference>
<feature type="domain" description="BRCT" evidence="2">
    <location>
        <begin position="120"/>
        <end position="211"/>
    </location>
</feature>